<dbReference type="RefSeq" id="WP_220144686.1">
    <property type="nucleotide sequence ID" value="NZ_JAHXZI010000007.1"/>
</dbReference>
<keyword evidence="1" id="KW-0812">Transmembrane</keyword>
<evidence type="ECO:0008006" key="4">
    <source>
        <dbReference type="Google" id="ProtNLM"/>
    </source>
</evidence>
<evidence type="ECO:0000313" key="3">
    <source>
        <dbReference type="Proteomes" id="UP001519863"/>
    </source>
</evidence>
<sequence>MPRRALFFVVSAVFSVVGAFLTWHGALGLLAQVPGAGDAGMLTVAYCAEVSRGGLACEGVFTASDGVARTVSVQGTDRVGATMEATVFPWDASRAYARGSVLGATGTTVFGGTVLGMGVMGTILVARNDRRLSA</sequence>
<dbReference type="EMBL" id="JAHXZI010000007">
    <property type="protein sequence ID" value="MBW6435248.1"/>
    <property type="molecule type" value="Genomic_DNA"/>
</dbReference>
<proteinExistence type="predicted"/>
<accession>A0ABS7B4N7</accession>
<dbReference type="Proteomes" id="UP001519863">
    <property type="component" value="Unassembled WGS sequence"/>
</dbReference>
<protein>
    <recommendedName>
        <fullName evidence="4">DUF3592 domain-containing protein</fullName>
    </recommendedName>
</protein>
<keyword evidence="1" id="KW-1133">Transmembrane helix</keyword>
<organism evidence="2 3">
    <name type="scientific">Actinoplanes hulinensis</name>
    <dbReference type="NCBI Taxonomy" id="1144547"/>
    <lineage>
        <taxon>Bacteria</taxon>
        <taxon>Bacillati</taxon>
        <taxon>Actinomycetota</taxon>
        <taxon>Actinomycetes</taxon>
        <taxon>Micromonosporales</taxon>
        <taxon>Micromonosporaceae</taxon>
        <taxon>Actinoplanes</taxon>
    </lineage>
</organism>
<keyword evidence="1" id="KW-0472">Membrane</keyword>
<feature type="transmembrane region" description="Helical" evidence="1">
    <location>
        <begin position="101"/>
        <end position="126"/>
    </location>
</feature>
<name>A0ABS7B4N7_9ACTN</name>
<comment type="caution">
    <text evidence="2">The sequence shown here is derived from an EMBL/GenBank/DDBJ whole genome shotgun (WGS) entry which is preliminary data.</text>
</comment>
<keyword evidence="3" id="KW-1185">Reference proteome</keyword>
<evidence type="ECO:0000313" key="2">
    <source>
        <dbReference type="EMBL" id="MBW6435248.1"/>
    </source>
</evidence>
<reference evidence="2 3" key="1">
    <citation type="journal article" date="2013" name="Antonie Van Leeuwenhoek">
        <title>Actinoplanes hulinensis sp. nov., a novel actinomycete isolated from soybean root (Glycine max (L.) Merr).</title>
        <authorList>
            <person name="Shen Y."/>
            <person name="Liu C."/>
            <person name="Wang X."/>
            <person name="Zhao J."/>
            <person name="Jia F."/>
            <person name="Zhang Y."/>
            <person name="Wang L."/>
            <person name="Yang D."/>
            <person name="Xiang W."/>
        </authorList>
    </citation>
    <scope>NUCLEOTIDE SEQUENCE [LARGE SCALE GENOMIC DNA]</scope>
    <source>
        <strain evidence="2 3">NEAU-M9</strain>
    </source>
</reference>
<evidence type="ECO:0000256" key="1">
    <source>
        <dbReference type="SAM" id="Phobius"/>
    </source>
</evidence>
<gene>
    <name evidence="2" type="ORF">KZ829_16035</name>
</gene>